<proteinExistence type="inferred from homology"/>
<dbReference type="PANTHER" id="PTHR11820">
    <property type="entry name" value="ACYLPYRUVASE"/>
    <property type="match status" value="1"/>
</dbReference>
<dbReference type="Gene3D" id="3.90.850.10">
    <property type="entry name" value="Fumarylacetoacetase-like, C-terminal domain"/>
    <property type="match status" value="1"/>
</dbReference>
<comment type="similarity">
    <text evidence="1">Belongs to the FAH family.</text>
</comment>
<gene>
    <name evidence="4" type="ORF">IWQ62_003685</name>
</gene>
<dbReference type="Proteomes" id="UP001150925">
    <property type="component" value="Unassembled WGS sequence"/>
</dbReference>
<evidence type="ECO:0000313" key="4">
    <source>
        <dbReference type="EMBL" id="KAJ1961960.1"/>
    </source>
</evidence>
<dbReference type="PANTHER" id="PTHR11820:SF7">
    <property type="entry name" value="ACYLPYRUVASE FAHD1, MITOCHONDRIAL"/>
    <property type="match status" value="1"/>
</dbReference>
<dbReference type="GO" id="GO:0019752">
    <property type="term" value="P:carboxylic acid metabolic process"/>
    <property type="evidence" value="ECO:0007669"/>
    <property type="project" value="UniProtKB-ARBA"/>
</dbReference>
<reference evidence="4" key="1">
    <citation type="submission" date="2022-07" db="EMBL/GenBank/DDBJ databases">
        <title>Phylogenomic reconstructions and comparative analyses of Kickxellomycotina fungi.</title>
        <authorList>
            <person name="Reynolds N.K."/>
            <person name="Stajich J.E."/>
            <person name="Barry K."/>
            <person name="Grigoriev I.V."/>
            <person name="Crous P."/>
            <person name="Smith M.E."/>
        </authorList>
    </citation>
    <scope>NUCLEOTIDE SEQUENCE</scope>
    <source>
        <strain evidence="4">RSA 1196</strain>
    </source>
</reference>
<dbReference type="GO" id="GO:0046872">
    <property type="term" value="F:metal ion binding"/>
    <property type="evidence" value="ECO:0007669"/>
    <property type="project" value="UniProtKB-KW"/>
</dbReference>
<comment type="caution">
    <text evidence="4">The sequence shown here is derived from an EMBL/GenBank/DDBJ whole genome shotgun (WGS) entry which is preliminary data.</text>
</comment>
<evidence type="ECO:0000313" key="5">
    <source>
        <dbReference type="Proteomes" id="UP001150925"/>
    </source>
</evidence>
<dbReference type="GO" id="GO:0005739">
    <property type="term" value="C:mitochondrion"/>
    <property type="evidence" value="ECO:0007669"/>
    <property type="project" value="TreeGrafter"/>
</dbReference>
<feature type="domain" description="Fumarylacetoacetase-like C-terminal" evidence="3">
    <location>
        <begin position="10"/>
        <end position="198"/>
    </location>
</feature>
<dbReference type="AlphaFoldDB" id="A0A9W8ATQ8"/>
<accession>A0A9W8ATQ8</accession>
<dbReference type="EMBL" id="JANBPY010001039">
    <property type="protein sequence ID" value="KAJ1961960.1"/>
    <property type="molecule type" value="Genomic_DNA"/>
</dbReference>
<dbReference type="InterPro" id="IPR036663">
    <property type="entry name" value="Fumarylacetoacetase_C_sf"/>
</dbReference>
<dbReference type="OrthoDB" id="74910at2759"/>
<protein>
    <recommendedName>
        <fullName evidence="3">Fumarylacetoacetase-like C-terminal domain-containing protein</fullName>
    </recommendedName>
</protein>
<keyword evidence="5" id="KW-1185">Reference proteome</keyword>
<evidence type="ECO:0000256" key="2">
    <source>
        <dbReference type="ARBA" id="ARBA00022723"/>
    </source>
</evidence>
<dbReference type="SUPFAM" id="SSF56529">
    <property type="entry name" value="FAH"/>
    <property type="match status" value="1"/>
</dbReference>
<sequence>MSSFVTVGRKIVAIGRNYRDHALELGNKIPTAPFFFLKPTSSYVTPPNPIEIPGGCTVHHEVELGVVIGKDGRNIAASQAWDYVSGYTLALDLTARNMQDDAKKKGLPWSASKGFDTFTPIGAFLEKSSIPDPHQVRLWCDVDGTSRQDGWTSDMMFQIPQLIEHVSSIMALQTGDLLLTGTPKGVGPIGVGQTIRAGLGFKSPDGKYQDLSTMEFPVIAKPGNFYYRGS</sequence>
<dbReference type="GO" id="GO:0018773">
    <property type="term" value="F:acetylpyruvate hydrolase activity"/>
    <property type="evidence" value="ECO:0007669"/>
    <property type="project" value="TreeGrafter"/>
</dbReference>
<dbReference type="FunFam" id="3.90.850.10:FF:000003">
    <property type="entry name" value="Fumarylacetoacetate hydrolase domain-containing 1"/>
    <property type="match status" value="1"/>
</dbReference>
<dbReference type="Pfam" id="PF01557">
    <property type="entry name" value="FAA_hydrolase"/>
    <property type="match status" value="1"/>
</dbReference>
<keyword evidence="2" id="KW-0479">Metal-binding</keyword>
<dbReference type="InterPro" id="IPR011234">
    <property type="entry name" value="Fumarylacetoacetase-like_C"/>
</dbReference>
<evidence type="ECO:0000256" key="1">
    <source>
        <dbReference type="ARBA" id="ARBA00010211"/>
    </source>
</evidence>
<name>A0A9W8ATQ8_9FUNG</name>
<evidence type="ECO:0000259" key="3">
    <source>
        <dbReference type="Pfam" id="PF01557"/>
    </source>
</evidence>
<organism evidence="4 5">
    <name type="scientific">Dispira parvispora</name>
    <dbReference type="NCBI Taxonomy" id="1520584"/>
    <lineage>
        <taxon>Eukaryota</taxon>
        <taxon>Fungi</taxon>
        <taxon>Fungi incertae sedis</taxon>
        <taxon>Zoopagomycota</taxon>
        <taxon>Kickxellomycotina</taxon>
        <taxon>Dimargaritomycetes</taxon>
        <taxon>Dimargaritales</taxon>
        <taxon>Dimargaritaceae</taxon>
        <taxon>Dispira</taxon>
    </lineage>
</organism>